<evidence type="ECO:0000259" key="2">
    <source>
        <dbReference type="Pfam" id="PF13193"/>
    </source>
</evidence>
<dbReference type="Proteomes" id="UP000215199">
    <property type="component" value="Unassembled WGS sequence"/>
</dbReference>
<dbReference type="AlphaFoldDB" id="A0A229TBB9"/>
<dbReference type="GO" id="GO:0044550">
    <property type="term" value="P:secondary metabolite biosynthetic process"/>
    <property type="evidence" value="ECO:0007669"/>
    <property type="project" value="TreeGrafter"/>
</dbReference>
<dbReference type="Pfam" id="PF13193">
    <property type="entry name" value="AMP-binding_C"/>
    <property type="match status" value="1"/>
</dbReference>
<dbReference type="RefSeq" id="WP_093947770.1">
    <property type="nucleotide sequence ID" value="NZ_NMUL01000010.1"/>
</dbReference>
<dbReference type="InterPro" id="IPR000873">
    <property type="entry name" value="AMP-dep_synth/lig_dom"/>
</dbReference>
<dbReference type="NCBIfam" id="TIGR01733">
    <property type="entry name" value="AA-adenyl-dom"/>
    <property type="match status" value="1"/>
</dbReference>
<comment type="caution">
    <text evidence="3">The sequence shown here is derived from an EMBL/GenBank/DDBJ whole genome shotgun (WGS) entry which is preliminary data.</text>
</comment>
<dbReference type="InterPro" id="IPR020845">
    <property type="entry name" value="AMP-binding_CS"/>
</dbReference>
<dbReference type="GO" id="GO:0031177">
    <property type="term" value="F:phosphopantetheine binding"/>
    <property type="evidence" value="ECO:0007669"/>
    <property type="project" value="TreeGrafter"/>
</dbReference>
<evidence type="ECO:0000313" key="4">
    <source>
        <dbReference type="Proteomes" id="UP000215199"/>
    </source>
</evidence>
<dbReference type="InterPro" id="IPR010071">
    <property type="entry name" value="AA_adenyl_dom"/>
</dbReference>
<dbReference type="OrthoDB" id="3243414at2"/>
<dbReference type="Pfam" id="PF00501">
    <property type="entry name" value="AMP-binding"/>
    <property type="match status" value="1"/>
</dbReference>
<dbReference type="InterPro" id="IPR045851">
    <property type="entry name" value="AMP-bd_C_sf"/>
</dbReference>
<dbReference type="FunFam" id="3.40.50.980:FF:000002">
    <property type="entry name" value="Enterobactin synthetase component F"/>
    <property type="match status" value="1"/>
</dbReference>
<organism evidence="3 4">
    <name type="scientific">Amycolatopsis vastitatis</name>
    <dbReference type="NCBI Taxonomy" id="1905142"/>
    <lineage>
        <taxon>Bacteria</taxon>
        <taxon>Bacillati</taxon>
        <taxon>Actinomycetota</taxon>
        <taxon>Actinomycetes</taxon>
        <taxon>Pseudonocardiales</taxon>
        <taxon>Pseudonocardiaceae</taxon>
        <taxon>Amycolatopsis</taxon>
    </lineage>
</organism>
<dbReference type="GO" id="GO:0005829">
    <property type="term" value="C:cytosol"/>
    <property type="evidence" value="ECO:0007669"/>
    <property type="project" value="TreeGrafter"/>
</dbReference>
<dbReference type="PANTHER" id="PTHR45527">
    <property type="entry name" value="NONRIBOSOMAL PEPTIDE SYNTHETASE"/>
    <property type="match status" value="1"/>
</dbReference>
<protein>
    <submittedName>
        <fullName evidence="3">Aldehyde dehydrogenase</fullName>
    </submittedName>
</protein>
<keyword evidence="4" id="KW-1185">Reference proteome</keyword>
<dbReference type="Gene3D" id="3.30.300.30">
    <property type="match status" value="1"/>
</dbReference>
<proteinExistence type="predicted"/>
<evidence type="ECO:0000313" key="3">
    <source>
        <dbReference type="EMBL" id="OXM68448.1"/>
    </source>
</evidence>
<name>A0A229TBB9_9PSEU</name>
<dbReference type="PANTHER" id="PTHR45527:SF1">
    <property type="entry name" value="FATTY ACID SYNTHASE"/>
    <property type="match status" value="1"/>
</dbReference>
<dbReference type="InterPro" id="IPR042099">
    <property type="entry name" value="ANL_N_sf"/>
</dbReference>
<reference evidence="4" key="1">
    <citation type="submission" date="2017-07" db="EMBL/GenBank/DDBJ databases">
        <title>Comparative genome mining reveals phylogenetic distribution patterns of secondary metabolites in Amycolatopsis.</title>
        <authorList>
            <person name="Adamek M."/>
            <person name="Alanjary M."/>
            <person name="Sales-Ortells H."/>
            <person name="Goodfellow M."/>
            <person name="Bull A.T."/>
            <person name="Kalinowski J."/>
            <person name="Ziemert N."/>
        </authorList>
    </citation>
    <scope>NUCLEOTIDE SEQUENCE [LARGE SCALE GENOMIC DNA]</scope>
    <source>
        <strain evidence="4">H5</strain>
    </source>
</reference>
<feature type="domain" description="AMP-binding enzyme C-terminal" evidence="2">
    <location>
        <begin position="401"/>
        <end position="476"/>
    </location>
</feature>
<dbReference type="GO" id="GO:0043041">
    <property type="term" value="P:amino acid activation for nonribosomal peptide biosynthetic process"/>
    <property type="evidence" value="ECO:0007669"/>
    <property type="project" value="TreeGrafter"/>
</dbReference>
<dbReference type="InterPro" id="IPR025110">
    <property type="entry name" value="AMP-bd_C"/>
</dbReference>
<sequence length="486" mass="52055">MTLYERFAAQAALDPGQVAVVDSELSLSYDELRAAAEDLRDRLAAAGARPGDLIGLRMPRGVAVAVGILGILAHGCAYVPLDPAYPAARRELIAEDAGVTVVVTAERGTRRPDVVVTGPRTVRHETPPDVAYVIYTSGSSGRPKGVFVGNEHVLALLDAGHKVFDFDATDVWSVFCGYGFDVSVWELWGALLNGGTAVMISHETATDPRAFVDVLRAEGVTVLNQVPTAFDYLLAELAARGERLPALRYVMFSGEAIHPPAIRRWYDLAVAPGATLVNMYGITETTVHATWHVLAPDAGDGRPGTTPIGVPLPHLEITVVDEDLRPVPAGTPGEMLVSGSGVSHGYLGREDLTAERFSVRDGVRTFRSGDWAVRDAAGDLHYIGRKDRQVQIRGFRVELGEVEAAIARHPLVAQCAVTVAANRHGEPLLTAHYTRCGDAEITGEQLRTFATGVLPPQMVPMAFRAHRSMPATPNGKIDLAALDSTS</sequence>
<evidence type="ECO:0000259" key="1">
    <source>
        <dbReference type="Pfam" id="PF00501"/>
    </source>
</evidence>
<dbReference type="Gene3D" id="3.40.50.12780">
    <property type="entry name" value="N-terminal domain of ligase-like"/>
    <property type="match status" value="1"/>
</dbReference>
<dbReference type="SUPFAM" id="SSF56801">
    <property type="entry name" value="Acetyl-CoA synthetase-like"/>
    <property type="match status" value="1"/>
</dbReference>
<accession>A0A229TBB9</accession>
<dbReference type="PROSITE" id="PS00455">
    <property type="entry name" value="AMP_BINDING"/>
    <property type="match status" value="1"/>
</dbReference>
<gene>
    <name evidence="3" type="ORF">CF165_13130</name>
</gene>
<dbReference type="EMBL" id="NMUL01000010">
    <property type="protein sequence ID" value="OXM68448.1"/>
    <property type="molecule type" value="Genomic_DNA"/>
</dbReference>
<feature type="domain" description="AMP-dependent synthetase/ligase" evidence="1">
    <location>
        <begin position="7"/>
        <end position="347"/>
    </location>
</feature>